<dbReference type="PANTHER" id="PTHR37419:SF8">
    <property type="entry name" value="TOXIN YJJJ"/>
    <property type="match status" value="1"/>
</dbReference>
<reference evidence="7" key="1">
    <citation type="submission" date="2016-10" db="EMBL/GenBank/DDBJ databases">
        <authorList>
            <person name="Varghese N."/>
        </authorList>
    </citation>
    <scope>NUCLEOTIDE SEQUENCE [LARGE SCALE GENOMIC DNA]</scope>
    <source>
        <strain evidence="7">HL 19</strain>
    </source>
</reference>
<dbReference type="GO" id="GO:0004674">
    <property type="term" value="F:protein serine/threonine kinase activity"/>
    <property type="evidence" value="ECO:0007669"/>
    <property type="project" value="TreeGrafter"/>
</dbReference>
<keyword evidence="7" id="KW-1185">Reference proteome</keyword>
<proteinExistence type="inferred from homology"/>
<evidence type="ECO:0000259" key="5">
    <source>
        <dbReference type="Pfam" id="PF07804"/>
    </source>
</evidence>
<dbReference type="InterPro" id="IPR052028">
    <property type="entry name" value="HipA_Ser/Thr_kinase"/>
</dbReference>
<name>A0A0P9CYC8_9GAMM</name>
<dbReference type="GO" id="GO:0006355">
    <property type="term" value="P:regulation of DNA-templated transcription"/>
    <property type="evidence" value="ECO:0007669"/>
    <property type="project" value="UniProtKB-ARBA"/>
</dbReference>
<dbReference type="Pfam" id="PF07804">
    <property type="entry name" value="HipA_C"/>
    <property type="match status" value="1"/>
</dbReference>
<dbReference type="Pfam" id="PF13412">
    <property type="entry name" value="HTH_24"/>
    <property type="match status" value="1"/>
</dbReference>
<keyword evidence="3" id="KW-0418">Kinase</keyword>
<dbReference type="SUPFAM" id="SSF46785">
    <property type="entry name" value="Winged helix' DNA-binding domain"/>
    <property type="match status" value="1"/>
</dbReference>
<dbReference type="PANTHER" id="PTHR37419">
    <property type="entry name" value="SERINE/THREONINE-PROTEIN KINASE TOXIN HIPA"/>
    <property type="match status" value="1"/>
</dbReference>
<protein>
    <submittedName>
        <fullName evidence="6">HTH domain-containing protein</fullName>
    </submittedName>
</protein>
<comment type="similarity">
    <text evidence="1">Belongs to the HipA Ser/Thr kinase family.</text>
</comment>
<sequence>MALSAEQLIARLQALGTASRSELAQVLGVSTPTVYRHLQRAEAAGRVVRFGRGRATRYAVRAPLFNRRVEELPLYRVDGAGTIHHLATLAGLANGATLVRPSTEEAALPRLLRGDSGNGHYDDLPFFLQDLRPQGFLGHQYAHRVADLPDNPDRWTASQVGAYLLDHAVDLPGDLLLGDGAVERFRHWSPNQLTPADFPAEAERVLAGEVPGSSAGGEQPKFPAAVGGREVLVKFSPAENDSAAARRQRDLLVCEHLALATLAEHGLPVAKSRLHEAGGRLFLESERFDRTAQGGRLPALSLWAVDAEFAGAGQGWGRVAAALARQGWLTGADRERIETAEAFADWIENTDQHLGNITLQPRPDGRLALAPLYDMVPMRHAPRQSEVPPTPEFHPPVSRGNRTRWAETGAMAADFWRRAGADERVSEAFRELAAARHQLIEQAVRQTEEAAPRGTESGPGW</sequence>
<dbReference type="InterPro" id="IPR012893">
    <property type="entry name" value="HipA-like_C"/>
</dbReference>
<dbReference type="RefSeq" id="WP_054964621.1">
    <property type="nucleotide sequence ID" value="NZ_FMUN01000010.1"/>
</dbReference>
<keyword evidence="2" id="KW-0808">Transferase</keyword>
<gene>
    <name evidence="6" type="ORF">SAMN05661077_0016</name>
</gene>
<evidence type="ECO:0000256" key="3">
    <source>
        <dbReference type="ARBA" id="ARBA00022777"/>
    </source>
</evidence>
<dbReference type="CDD" id="cd00090">
    <property type="entry name" value="HTH_ARSR"/>
    <property type="match status" value="1"/>
</dbReference>
<evidence type="ECO:0000313" key="7">
    <source>
        <dbReference type="Proteomes" id="UP000183104"/>
    </source>
</evidence>
<feature type="region of interest" description="Disordered" evidence="4">
    <location>
        <begin position="382"/>
        <end position="401"/>
    </location>
</feature>
<dbReference type="OrthoDB" id="8555656at2"/>
<accession>A0A0P9CYC8</accession>
<dbReference type="Gene3D" id="1.10.10.10">
    <property type="entry name" value="Winged helix-like DNA-binding domain superfamily/Winged helix DNA-binding domain"/>
    <property type="match status" value="1"/>
</dbReference>
<evidence type="ECO:0000256" key="1">
    <source>
        <dbReference type="ARBA" id="ARBA00010164"/>
    </source>
</evidence>
<evidence type="ECO:0000313" key="6">
    <source>
        <dbReference type="EMBL" id="SCY64924.1"/>
    </source>
</evidence>
<dbReference type="Proteomes" id="UP000183104">
    <property type="component" value="Unassembled WGS sequence"/>
</dbReference>
<dbReference type="GO" id="GO:0005829">
    <property type="term" value="C:cytosol"/>
    <property type="evidence" value="ECO:0007669"/>
    <property type="project" value="TreeGrafter"/>
</dbReference>
<dbReference type="InterPro" id="IPR036390">
    <property type="entry name" value="WH_DNA-bd_sf"/>
</dbReference>
<organism evidence="6 7">
    <name type="scientific">Thiohalorhabdus denitrificans</name>
    <dbReference type="NCBI Taxonomy" id="381306"/>
    <lineage>
        <taxon>Bacteria</taxon>
        <taxon>Pseudomonadati</taxon>
        <taxon>Pseudomonadota</taxon>
        <taxon>Gammaproteobacteria</taxon>
        <taxon>Thiohalorhabdales</taxon>
        <taxon>Thiohalorhabdaceae</taxon>
        <taxon>Thiohalorhabdus</taxon>
    </lineage>
</organism>
<dbReference type="InterPro" id="IPR011991">
    <property type="entry name" value="ArsR-like_HTH"/>
</dbReference>
<evidence type="ECO:0000256" key="2">
    <source>
        <dbReference type="ARBA" id="ARBA00022679"/>
    </source>
</evidence>
<dbReference type="EMBL" id="FMUN01000010">
    <property type="protein sequence ID" value="SCY64924.1"/>
    <property type="molecule type" value="Genomic_DNA"/>
</dbReference>
<dbReference type="AlphaFoldDB" id="A0A0P9CYC8"/>
<dbReference type="InterPro" id="IPR036388">
    <property type="entry name" value="WH-like_DNA-bd_sf"/>
</dbReference>
<dbReference type="NCBIfam" id="NF007297">
    <property type="entry name" value="PRK09775.1"/>
    <property type="match status" value="1"/>
</dbReference>
<feature type="domain" description="HipA-like C-terminal" evidence="5">
    <location>
        <begin position="213"/>
        <end position="434"/>
    </location>
</feature>
<evidence type="ECO:0000256" key="4">
    <source>
        <dbReference type="SAM" id="MobiDB-lite"/>
    </source>
</evidence>
<dbReference type="PATRIC" id="fig|381306.5.peg.2823"/>